<comment type="caution">
    <text evidence="3">The sequence shown here is derived from an EMBL/GenBank/DDBJ whole genome shotgun (WGS) entry which is preliminary data.</text>
</comment>
<sequence>MRVLLTGASGFLGRHALDSLERCGVEVVALGRTRPHVPVKFIKADLLSVRDLRPFLREADATHLLHLAWYAEHGKYWSSPLNLRWVDATTRLVESFCDSGGRRVVVAGTCAEYDWKHGCCEEESTPLTPATLYGLAKDVTRRLVMAICTQHQASCGWGRVFIPFGRWESVERLIPSLIEVFQGVRPPFGVNALAYRDFLHASDVADGLIRLLSQDSNETYNISSGEPTRLSEVVLILADLLDADPAPILELASERSGEPLLLLGNSLKLRALGWRPVLNLRQGLVQTLRGDSE</sequence>
<gene>
    <name evidence="3" type="ORF">EV691_13917</name>
</gene>
<feature type="domain" description="NAD-dependent epimerase/dehydratase" evidence="2">
    <location>
        <begin position="3"/>
        <end position="222"/>
    </location>
</feature>
<evidence type="ECO:0000256" key="1">
    <source>
        <dbReference type="ARBA" id="ARBA00023027"/>
    </source>
</evidence>
<evidence type="ECO:0000259" key="2">
    <source>
        <dbReference type="Pfam" id="PF01370"/>
    </source>
</evidence>
<proteinExistence type="predicted"/>
<dbReference type="Pfam" id="PF01370">
    <property type="entry name" value="Epimerase"/>
    <property type="match status" value="1"/>
</dbReference>
<reference evidence="3 4" key="1">
    <citation type="submission" date="2019-03" db="EMBL/GenBank/DDBJ databases">
        <title>Genomic Encyclopedia of Type Strains, Phase IV (KMG-IV): sequencing the most valuable type-strain genomes for metagenomic binning, comparative biology and taxonomic classification.</title>
        <authorList>
            <person name="Goeker M."/>
        </authorList>
    </citation>
    <scope>NUCLEOTIDE SEQUENCE [LARGE SCALE GENOMIC DNA]</scope>
    <source>
        <strain evidence="3 4">DSM 2286</strain>
    </source>
</reference>
<dbReference type="Proteomes" id="UP000295169">
    <property type="component" value="Unassembled WGS sequence"/>
</dbReference>
<dbReference type="InterPro" id="IPR036291">
    <property type="entry name" value="NAD(P)-bd_dom_sf"/>
</dbReference>
<protein>
    <submittedName>
        <fullName evidence="3">Nucleoside-diphosphate-sugar epimerase</fullName>
    </submittedName>
</protein>
<dbReference type="AlphaFoldDB" id="A0A4R1P5Y8"/>
<name>A0A4R1P5Y8_9GAMM</name>
<organism evidence="3 4">
    <name type="scientific">Azotobacter chroococcum</name>
    <dbReference type="NCBI Taxonomy" id="353"/>
    <lineage>
        <taxon>Bacteria</taxon>
        <taxon>Pseudomonadati</taxon>
        <taxon>Pseudomonadota</taxon>
        <taxon>Gammaproteobacteria</taxon>
        <taxon>Pseudomonadales</taxon>
        <taxon>Pseudomonadaceae</taxon>
        <taxon>Azotobacter</taxon>
    </lineage>
</organism>
<dbReference type="PANTHER" id="PTHR43574">
    <property type="entry name" value="EPIMERASE-RELATED"/>
    <property type="match status" value="1"/>
</dbReference>
<dbReference type="RefSeq" id="WP_131299762.1">
    <property type="nucleotide sequence ID" value="NZ_JBHLST010000035.1"/>
</dbReference>
<dbReference type="InterPro" id="IPR001509">
    <property type="entry name" value="Epimerase_deHydtase"/>
</dbReference>
<accession>A0A4R1P5Y8</accession>
<dbReference type="SUPFAM" id="SSF51735">
    <property type="entry name" value="NAD(P)-binding Rossmann-fold domains"/>
    <property type="match status" value="1"/>
</dbReference>
<evidence type="ECO:0000313" key="4">
    <source>
        <dbReference type="Proteomes" id="UP000295169"/>
    </source>
</evidence>
<dbReference type="EMBL" id="SMMU01000039">
    <property type="protein sequence ID" value="TCL21661.1"/>
    <property type="molecule type" value="Genomic_DNA"/>
</dbReference>
<evidence type="ECO:0000313" key="3">
    <source>
        <dbReference type="EMBL" id="TCL21661.1"/>
    </source>
</evidence>
<keyword evidence="1" id="KW-0520">NAD</keyword>
<dbReference type="CDD" id="cd08946">
    <property type="entry name" value="SDR_e"/>
    <property type="match status" value="1"/>
</dbReference>
<dbReference type="Gene3D" id="3.40.50.720">
    <property type="entry name" value="NAD(P)-binding Rossmann-like Domain"/>
    <property type="match status" value="1"/>
</dbReference>